<protein>
    <recommendedName>
        <fullName evidence="6">Reverse transcriptase</fullName>
    </recommendedName>
</protein>
<accession>A0A8H5AZ14</accession>
<feature type="domain" description="Reverse transcriptase" evidence="2">
    <location>
        <begin position="673"/>
        <end position="958"/>
    </location>
</feature>
<dbReference type="SUPFAM" id="SSF53098">
    <property type="entry name" value="Ribonuclease H-like"/>
    <property type="match status" value="1"/>
</dbReference>
<evidence type="ECO:0000313" key="4">
    <source>
        <dbReference type="EMBL" id="KAF5313488.1"/>
    </source>
</evidence>
<dbReference type="PROSITE" id="PS50879">
    <property type="entry name" value="RNASE_H_1"/>
    <property type="match status" value="1"/>
</dbReference>
<dbReference type="Gene3D" id="3.30.420.10">
    <property type="entry name" value="Ribonuclease H-like superfamily/Ribonuclease H"/>
    <property type="match status" value="1"/>
</dbReference>
<gene>
    <name evidence="4" type="ORF">D9611_008631</name>
</gene>
<dbReference type="Proteomes" id="UP000541558">
    <property type="component" value="Unassembled WGS sequence"/>
</dbReference>
<dbReference type="OrthoDB" id="416119at2759"/>
<dbReference type="InterPro" id="IPR000477">
    <property type="entry name" value="RT_dom"/>
</dbReference>
<sequence>MNNLTQRCITNWFGPRLPESRGGRVSSIGSTSDDALRDHGNGHPRSRLPSGDYPNARIRARRSQAPDSIPRPTPGENNERPTPDTENTNDNTTMIDIENEPITYCNDAGHQRTIIDYFNPTDLPTGKKNLRANIGIGTLNIRGGGSTATDGKWGHMNQMMKDHKLGILAVQETHLTTRTVKALNEKHKRLHIINSALGQRANAAGIAIVLNKDYTAWREEEHWVLIPGRAILVRIPWKNSGGNKRTFLAIYAPNRAKENKEMWQRLEHKFRNSNLPRPDFMLGDFNMVEEALDRLPARTDQATVVESLRDLKSYLKLVDGWRKENGEGKAYSYLQANSSVQSRIDRIYTREELYINTCDWEIHAGQGIVSDHDLVTVKYFDPGIPQIGKGRWALPVWLTDDADFITVWMKDTMNETLDKITAHTEERRTKDRNPQKVLYDFKKEAASNGENFMLRKTPQFKAKVYKRENDLRALLNRVDINEEDKMESAAYIEEELRQMQAQHHLSTRERIHLKYSLEGEIIGKTWINANKDRRPRDLITALKKLRPDGRGDLEYDSRKISKIARDYHNDLQQKGRCHEVPTEERKAAFDKAIDSLDQKLSERDNQSLTLKITAKEIREAIFDGQNDKAPGLDGLPIELWKALTKRPSEISEDEDEETVRDAALLLKVAFNDIIEYGVEEGTEFNAGWMSPIHKKKNKADIANYRPITILNTDYKTLTKVLTKRITGPATTLIHEDQAGFMKGRRIENQTDLIKTMIDYGESEDVRGMLVFLDQEKAYDKIMHDFLYATLEKMNFPPNFIRAVKALYGNARTCVIINGMISDPFDIIRGVRQGDPLSCLLFNFAIESLACMIRKSNLKGFTTPRMKERLILSMFADDTTVFLSEEDDFHCLQEILDTWCLASGAKFNVDKTEIVPIGKKPYRDELRRTRGETPERRPIPASINIAREKEPVRALGAFVGNNIVDISVWTPTLEDIDAALTRWARSSPTMEGRRLIVNMEVGGRTQYRTMVQGMPPEILKRLKKTIRDFIWDDKASYVNIDTMHLPFEMGGMKILDLEARNEAIRLMRLKRYLDFERRPRWALIADYLLSRNVPKMYGDINPDDLVNMFTQTWKAAKQTNRSVAPQPIREMIKTASKYGARLWTNHPSESLKRAMPIWFHVASKRSQAASNASNHWTRCQRDVHKIETMGQMFDYSNEEETHTLTTDENDPEYPDDCICERCNADRAKGCLHPSKCREKASEFLRTINKTWIPTPERDENDEESREASGKFVPYNRAKNFTEAIRIFTSGDAPSTAIDIDLNTLFGVDSDLTQVEEEIYTDGSCKKGDDNKMKAGSGIWFGDNDDRNIALRIPDTLSQTNNVAEASAILVALQETEDHIPIKICTDSQVTLTMIGKSLLQAEDTAWMNTKNREILEPLVATLRRRKAATVLEKVRAHVGIHGNEEADRLTNEGADKETAERDIDTRVPGNQRVEGIRLEGATQSLIYKSIRAIKSKSVKERRATTMHLDLVRHEIEERTGRILTDEEIWMSYRGKAIRNKRTRQLLWKLTHQGLPIGTYWDKITNFETRGRCTGCDTIESAEHIFTECRYTGQDAVWNIVRRILEKKGIEWRRPTLGTVLGCGVSNIKNERTGGPRPEADRLYTTLITEATQFIWRKRCSWKIDKDGDPERAPTKKEIHNQFVSTINKVIRFDILTTSYVPKKNKNRKRLNIPTEELVINTWWDIVDSNDELEWETLRKRRRRKTGVLVGIAMMRD</sequence>
<dbReference type="Pfam" id="PF00078">
    <property type="entry name" value="RVT_1"/>
    <property type="match status" value="1"/>
</dbReference>
<dbReference type="GO" id="GO:0004523">
    <property type="term" value="F:RNA-DNA hybrid ribonuclease activity"/>
    <property type="evidence" value="ECO:0007669"/>
    <property type="project" value="InterPro"/>
</dbReference>
<dbReference type="InterPro" id="IPR036397">
    <property type="entry name" value="RNaseH_sf"/>
</dbReference>
<dbReference type="InterPro" id="IPR036691">
    <property type="entry name" value="Endo/exonu/phosph_ase_sf"/>
</dbReference>
<evidence type="ECO:0000259" key="2">
    <source>
        <dbReference type="PROSITE" id="PS50878"/>
    </source>
</evidence>
<evidence type="ECO:0008006" key="6">
    <source>
        <dbReference type="Google" id="ProtNLM"/>
    </source>
</evidence>
<organism evidence="4 5">
    <name type="scientific">Ephemerocybe angulata</name>
    <dbReference type="NCBI Taxonomy" id="980116"/>
    <lineage>
        <taxon>Eukaryota</taxon>
        <taxon>Fungi</taxon>
        <taxon>Dikarya</taxon>
        <taxon>Basidiomycota</taxon>
        <taxon>Agaricomycotina</taxon>
        <taxon>Agaricomycetes</taxon>
        <taxon>Agaricomycetidae</taxon>
        <taxon>Agaricales</taxon>
        <taxon>Agaricineae</taxon>
        <taxon>Psathyrellaceae</taxon>
        <taxon>Ephemerocybe</taxon>
    </lineage>
</organism>
<dbReference type="InterPro" id="IPR002156">
    <property type="entry name" value="RNaseH_domain"/>
</dbReference>
<dbReference type="EMBL" id="JAACJK010000224">
    <property type="protein sequence ID" value="KAF5313488.1"/>
    <property type="molecule type" value="Genomic_DNA"/>
</dbReference>
<name>A0A8H5AZ14_9AGAR</name>
<evidence type="ECO:0000313" key="5">
    <source>
        <dbReference type="Proteomes" id="UP000541558"/>
    </source>
</evidence>
<dbReference type="CDD" id="cd09076">
    <property type="entry name" value="L1-EN"/>
    <property type="match status" value="1"/>
</dbReference>
<dbReference type="Pfam" id="PF03372">
    <property type="entry name" value="Exo_endo_phos"/>
    <property type="match status" value="1"/>
</dbReference>
<dbReference type="CDD" id="cd09280">
    <property type="entry name" value="RNase_HI_eukaryote_like"/>
    <property type="match status" value="1"/>
</dbReference>
<feature type="domain" description="RNase H type-1" evidence="3">
    <location>
        <begin position="1311"/>
        <end position="1454"/>
    </location>
</feature>
<dbReference type="CDD" id="cd01650">
    <property type="entry name" value="RT_nLTR_like"/>
    <property type="match status" value="1"/>
</dbReference>
<comment type="caution">
    <text evidence="4">The sequence shown here is derived from an EMBL/GenBank/DDBJ whole genome shotgun (WGS) entry which is preliminary data.</text>
</comment>
<proteinExistence type="predicted"/>
<dbReference type="PROSITE" id="PS50878">
    <property type="entry name" value="RT_POL"/>
    <property type="match status" value="1"/>
</dbReference>
<evidence type="ECO:0000259" key="3">
    <source>
        <dbReference type="PROSITE" id="PS50879"/>
    </source>
</evidence>
<dbReference type="InterPro" id="IPR005135">
    <property type="entry name" value="Endo/exonuclease/phosphatase"/>
</dbReference>
<dbReference type="PANTHER" id="PTHR19446">
    <property type="entry name" value="REVERSE TRANSCRIPTASES"/>
    <property type="match status" value="1"/>
</dbReference>
<dbReference type="InterPro" id="IPR012337">
    <property type="entry name" value="RNaseH-like_sf"/>
</dbReference>
<dbReference type="GO" id="GO:0003676">
    <property type="term" value="F:nucleic acid binding"/>
    <property type="evidence" value="ECO:0007669"/>
    <property type="project" value="InterPro"/>
</dbReference>
<evidence type="ECO:0000256" key="1">
    <source>
        <dbReference type="SAM" id="MobiDB-lite"/>
    </source>
</evidence>
<dbReference type="SUPFAM" id="SSF56672">
    <property type="entry name" value="DNA/RNA polymerases"/>
    <property type="match status" value="1"/>
</dbReference>
<dbReference type="Pfam" id="PF00075">
    <property type="entry name" value="RNase_H"/>
    <property type="match status" value="1"/>
</dbReference>
<dbReference type="Gene3D" id="3.60.10.10">
    <property type="entry name" value="Endonuclease/exonuclease/phosphatase"/>
    <property type="match status" value="1"/>
</dbReference>
<keyword evidence="5" id="KW-1185">Reference proteome</keyword>
<dbReference type="SUPFAM" id="SSF56219">
    <property type="entry name" value="DNase I-like"/>
    <property type="match status" value="1"/>
</dbReference>
<reference evidence="4 5" key="1">
    <citation type="journal article" date="2020" name="ISME J.">
        <title>Uncovering the hidden diversity of litter-decomposition mechanisms in mushroom-forming fungi.</title>
        <authorList>
            <person name="Floudas D."/>
            <person name="Bentzer J."/>
            <person name="Ahren D."/>
            <person name="Johansson T."/>
            <person name="Persson P."/>
            <person name="Tunlid A."/>
        </authorList>
    </citation>
    <scope>NUCLEOTIDE SEQUENCE [LARGE SCALE GENOMIC DNA]</scope>
    <source>
        <strain evidence="4 5">CBS 175.51</strain>
    </source>
</reference>
<dbReference type="InterPro" id="IPR043502">
    <property type="entry name" value="DNA/RNA_pol_sf"/>
</dbReference>
<feature type="region of interest" description="Disordered" evidence="1">
    <location>
        <begin position="1"/>
        <end position="92"/>
    </location>
</feature>